<keyword evidence="2" id="KW-1185">Reference proteome</keyword>
<dbReference type="EMBL" id="BJWL01000028">
    <property type="protein sequence ID" value="GFZ19352.1"/>
    <property type="molecule type" value="Genomic_DNA"/>
</dbReference>
<name>A0A7J0H8B9_9ERIC</name>
<proteinExistence type="predicted"/>
<accession>A0A7J0H8B9</accession>
<comment type="caution">
    <text evidence="1">The sequence shown here is derived from an EMBL/GenBank/DDBJ whole genome shotgun (WGS) entry which is preliminary data.</text>
</comment>
<protein>
    <submittedName>
        <fullName evidence="1">Uncharacterized protein</fullName>
    </submittedName>
</protein>
<dbReference type="AlphaFoldDB" id="A0A7J0H8B9"/>
<reference evidence="1 2" key="1">
    <citation type="submission" date="2019-07" db="EMBL/GenBank/DDBJ databases">
        <title>De Novo Assembly of kiwifruit Actinidia rufa.</title>
        <authorList>
            <person name="Sugita-Konishi S."/>
            <person name="Sato K."/>
            <person name="Mori E."/>
            <person name="Abe Y."/>
            <person name="Kisaki G."/>
            <person name="Hamano K."/>
            <person name="Suezawa K."/>
            <person name="Otani M."/>
            <person name="Fukuda T."/>
            <person name="Manabe T."/>
            <person name="Gomi K."/>
            <person name="Tabuchi M."/>
            <person name="Akimitsu K."/>
            <person name="Kataoka I."/>
        </authorList>
    </citation>
    <scope>NUCLEOTIDE SEQUENCE [LARGE SCALE GENOMIC DNA]</scope>
    <source>
        <strain evidence="2">cv. Fuchu</strain>
    </source>
</reference>
<gene>
    <name evidence="1" type="ORF">Acr_28g0000570</name>
</gene>
<sequence>MKNVSIGPLVFGPEFPNGYYKQICILYEDMATMEVFKETLLAMQHRFNSIPMGPSSSHQSMETDRDGSQDDAINEVLVGEVTRNRHVTYNCKMGTIIGLRR</sequence>
<dbReference type="Proteomes" id="UP000585474">
    <property type="component" value="Unassembled WGS sequence"/>
</dbReference>
<evidence type="ECO:0000313" key="2">
    <source>
        <dbReference type="Proteomes" id="UP000585474"/>
    </source>
</evidence>
<evidence type="ECO:0000313" key="1">
    <source>
        <dbReference type="EMBL" id="GFZ19352.1"/>
    </source>
</evidence>
<organism evidence="1 2">
    <name type="scientific">Actinidia rufa</name>
    <dbReference type="NCBI Taxonomy" id="165716"/>
    <lineage>
        <taxon>Eukaryota</taxon>
        <taxon>Viridiplantae</taxon>
        <taxon>Streptophyta</taxon>
        <taxon>Embryophyta</taxon>
        <taxon>Tracheophyta</taxon>
        <taxon>Spermatophyta</taxon>
        <taxon>Magnoliopsida</taxon>
        <taxon>eudicotyledons</taxon>
        <taxon>Gunneridae</taxon>
        <taxon>Pentapetalae</taxon>
        <taxon>asterids</taxon>
        <taxon>Ericales</taxon>
        <taxon>Actinidiaceae</taxon>
        <taxon>Actinidia</taxon>
    </lineage>
</organism>